<name>A0A5B0EG33_9MICC</name>
<dbReference type="CDD" id="cd00085">
    <property type="entry name" value="HNHc"/>
    <property type="match status" value="1"/>
</dbReference>
<gene>
    <name evidence="2" type="ORF">FQ154_06285</name>
</gene>
<keyword evidence="2" id="KW-0255">Endonuclease</keyword>
<dbReference type="GO" id="GO:0004519">
    <property type="term" value="F:endonuclease activity"/>
    <property type="evidence" value="ECO:0007669"/>
    <property type="project" value="UniProtKB-KW"/>
</dbReference>
<dbReference type="InterPro" id="IPR002711">
    <property type="entry name" value="HNH"/>
</dbReference>
<sequence length="611" mass="66242">MKSYPQFSVPRFSRPSGVHGGHMRTLAAFASDGLDGLHQSLAPSTTEGTDTTVSVDHVDDPFRLLAILNPMLTSLLDDLAAAAGPSPVRAVLLALLTEDLARTIGRAQIIAAGMLEDSDAHTLKEEPLTQVHRIHTHLNEFIEGEIALPADQRYSPGTKMLFKNATDVAKDQLHLSHAQAKHRITTRDLLVPRRGFNGATIEPRFGQLATVFHDGTADPQQVANAARRMATLQPGIAAQPNPQETAARVEEQIAESLVARNQSGTGQLFKLIEAQLDAGALERSEAQMEANFGLQYKGKQIRGFIWEICTGVEGHELLTSVSDQLANPHSQFGNPVDVATARAKEPTATAQPELPIPDFADAPDAPAPIPAWAIDPNTPPDQIPVEGFTNIAKTDPGLIELPGPVPLPGESLAEARQREKGRSLLQYFLDSVRRFSDGESDRTLPKPPMLEMIVTIPLDTLIGTSDQPGITSHNHLVSPGFARKLAATANVIPAVLGTASQPLDLGRKQRFFSRAQRRAMLLRDKGCINPGCTMAAHRCEANHIQPWYLGGETNLSNSALLCPICHASFHAGHFKIVVIDSIPYVLQNRALDPEQQPRRNWIFHPKAATAA</sequence>
<dbReference type="Pfam" id="PF01844">
    <property type="entry name" value="HNH"/>
    <property type="match status" value="1"/>
</dbReference>
<dbReference type="GO" id="GO:0008270">
    <property type="term" value="F:zinc ion binding"/>
    <property type="evidence" value="ECO:0007669"/>
    <property type="project" value="InterPro"/>
</dbReference>
<dbReference type="SMART" id="SM00507">
    <property type="entry name" value="HNHc"/>
    <property type="match status" value="1"/>
</dbReference>
<dbReference type="EMBL" id="VOBL01000005">
    <property type="protein sequence ID" value="KAA0977863.1"/>
    <property type="molecule type" value="Genomic_DNA"/>
</dbReference>
<evidence type="ECO:0000313" key="2">
    <source>
        <dbReference type="EMBL" id="KAA0977863.1"/>
    </source>
</evidence>
<dbReference type="OrthoDB" id="5177627at2"/>
<evidence type="ECO:0000259" key="1">
    <source>
        <dbReference type="SMART" id="SM00507"/>
    </source>
</evidence>
<reference evidence="2 3" key="1">
    <citation type="submission" date="2019-07" db="EMBL/GenBank/DDBJ databases">
        <title>Analysis of the biochemical properties, biological activity and biotechnological potential of siderophores and biosurfactants produced by Antarctic psychrotolerant bacteria.</title>
        <authorList>
            <person name="Styczynski M."/>
            <person name="Krucon T."/>
            <person name="Decewicz P."/>
            <person name="Dziewit L."/>
        </authorList>
    </citation>
    <scope>NUCLEOTIDE SEQUENCE [LARGE SCALE GENOMIC DNA]</scope>
    <source>
        <strain evidence="2 3">ANT_H27</strain>
    </source>
</reference>
<protein>
    <submittedName>
        <fullName evidence="2">HNH endonuclease</fullName>
    </submittedName>
</protein>
<organism evidence="2 3">
    <name type="scientific">Paeniglutamicibacter gangotriensis</name>
    <dbReference type="NCBI Taxonomy" id="254787"/>
    <lineage>
        <taxon>Bacteria</taxon>
        <taxon>Bacillati</taxon>
        <taxon>Actinomycetota</taxon>
        <taxon>Actinomycetes</taxon>
        <taxon>Micrococcales</taxon>
        <taxon>Micrococcaceae</taxon>
        <taxon>Paeniglutamicibacter</taxon>
    </lineage>
</organism>
<dbReference type="Proteomes" id="UP000323856">
    <property type="component" value="Unassembled WGS sequence"/>
</dbReference>
<accession>A0A5B0EG33</accession>
<dbReference type="GO" id="GO:0003676">
    <property type="term" value="F:nucleic acid binding"/>
    <property type="evidence" value="ECO:0007669"/>
    <property type="project" value="InterPro"/>
</dbReference>
<dbReference type="AlphaFoldDB" id="A0A5B0EG33"/>
<comment type="caution">
    <text evidence="2">The sequence shown here is derived from an EMBL/GenBank/DDBJ whole genome shotgun (WGS) entry which is preliminary data.</text>
</comment>
<proteinExistence type="predicted"/>
<keyword evidence="2" id="KW-0378">Hydrolase</keyword>
<keyword evidence="2" id="KW-0540">Nuclease</keyword>
<evidence type="ECO:0000313" key="3">
    <source>
        <dbReference type="Proteomes" id="UP000323856"/>
    </source>
</evidence>
<dbReference type="Gene3D" id="1.10.30.50">
    <property type="match status" value="1"/>
</dbReference>
<feature type="domain" description="HNH nuclease" evidence="1">
    <location>
        <begin position="515"/>
        <end position="567"/>
    </location>
</feature>
<dbReference type="InterPro" id="IPR003615">
    <property type="entry name" value="HNH_nuc"/>
</dbReference>